<protein>
    <submittedName>
        <fullName evidence="1">Secretion accessory protein EsaB/YukD</fullName>
    </submittedName>
</protein>
<dbReference type="KEGG" id="sfer:NCTC12278_01131"/>
<dbReference type="AlphaFoldDB" id="A0A2X3VGH3"/>
<dbReference type="STRING" id="1123303.GCA_000372425_00655"/>
<dbReference type="Gene3D" id="3.10.20.90">
    <property type="entry name" value="Phosphatidylinositol 3-kinase Catalytic Subunit, Chain A, domain 1"/>
    <property type="match status" value="1"/>
</dbReference>
<dbReference type="OrthoDB" id="2456043at2"/>
<evidence type="ECO:0000313" key="2">
    <source>
        <dbReference type="Proteomes" id="UP000249495"/>
    </source>
</evidence>
<dbReference type="Proteomes" id="UP000249495">
    <property type="component" value="Chromosome 1"/>
</dbReference>
<evidence type="ECO:0000313" key="1">
    <source>
        <dbReference type="EMBL" id="SQF40560.1"/>
    </source>
</evidence>
<name>A0A2X3VGH3_9STRE</name>
<dbReference type="InterPro" id="IPR029071">
    <property type="entry name" value="Ubiquitin-like_domsf"/>
</dbReference>
<dbReference type="EMBL" id="LS483343">
    <property type="protein sequence ID" value="SQF40560.1"/>
    <property type="molecule type" value="Genomic_DNA"/>
</dbReference>
<accession>A0A2X3VGH3</accession>
<keyword evidence="2" id="KW-1185">Reference proteome</keyword>
<dbReference type="Pfam" id="PF08817">
    <property type="entry name" value="YukD"/>
    <property type="match status" value="1"/>
</dbReference>
<dbReference type="RefSeq" id="WP_018029985.1">
    <property type="nucleotide sequence ID" value="NZ_JBCLUB010000001.1"/>
</dbReference>
<reference evidence="1 2" key="1">
    <citation type="submission" date="2018-06" db="EMBL/GenBank/DDBJ databases">
        <authorList>
            <consortium name="Pathogen Informatics"/>
            <person name="Doyle S."/>
        </authorList>
    </citation>
    <scope>NUCLEOTIDE SEQUENCE [LARGE SCALE GENOMIC DNA]</scope>
    <source>
        <strain evidence="1 2">NCTC12278</strain>
    </source>
</reference>
<gene>
    <name evidence="1" type="ORF">NCTC12278_01131</name>
</gene>
<dbReference type="SUPFAM" id="SSF54236">
    <property type="entry name" value="Ubiquitin-like"/>
    <property type="match status" value="1"/>
</dbReference>
<organism evidence="1 2">
    <name type="scientific">Streptococcus ferus</name>
    <dbReference type="NCBI Taxonomy" id="1345"/>
    <lineage>
        <taxon>Bacteria</taxon>
        <taxon>Bacillati</taxon>
        <taxon>Bacillota</taxon>
        <taxon>Bacilli</taxon>
        <taxon>Lactobacillales</taxon>
        <taxon>Streptococcaceae</taxon>
        <taxon>Streptococcus</taxon>
    </lineage>
</organism>
<dbReference type="InterPro" id="IPR024962">
    <property type="entry name" value="YukD-like"/>
</dbReference>
<proteinExistence type="predicted"/>
<sequence>MEFINISLDLGKESVDLRIPTRITVKQLSLELSQIFNIPKAKHAYQLLVVNKGLLLSEGALLSDYPITTGDYLRLESL</sequence>